<feature type="region of interest" description="Disordered" evidence="1">
    <location>
        <begin position="255"/>
        <end position="296"/>
    </location>
</feature>
<keyword evidence="3" id="KW-1185">Reference proteome</keyword>
<feature type="compositionally biased region" description="Acidic residues" evidence="1">
    <location>
        <begin position="276"/>
        <end position="287"/>
    </location>
</feature>
<gene>
    <name evidence="2" type="ORF">GMOD_00007517</name>
</gene>
<organism evidence="2 3">
    <name type="scientific">Pyrenophora seminiperda CCB06</name>
    <dbReference type="NCBI Taxonomy" id="1302712"/>
    <lineage>
        <taxon>Eukaryota</taxon>
        <taxon>Fungi</taxon>
        <taxon>Dikarya</taxon>
        <taxon>Ascomycota</taxon>
        <taxon>Pezizomycotina</taxon>
        <taxon>Dothideomycetes</taxon>
        <taxon>Pleosporomycetidae</taxon>
        <taxon>Pleosporales</taxon>
        <taxon>Pleosporineae</taxon>
        <taxon>Pleosporaceae</taxon>
        <taxon>Pyrenophora</taxon>
    </lineage>
</organism>
<sequence>MEDLRNRGQSKLLYDVKYHPMDESIRPSQAAKRRQAHKEELVCDPDDSGEDLVSLNTSAEEDSDEEIEDEACLPWKIVKGKDNKRLLVQTFSIRGEVFKPKTSYNMNVHPQDKFLVISSDEEDDDEEEERALVKKRKLTHTPLERNPNVKDEVDAAETVDEEEDHHVDSDETNTNDQPVLASSEMNDDQDNDTAGATSSESSSHPPPDNGIRRREGMEVWHLTPGKRYFRHDHDSWPILPGQPFEIFHEKLEDQLAREALSAPPLSYDHDDKENDTNDAEQDSESENLDGISVIPASRYIPSSDDRELSYHRAQINHTLYDDAPPQPYGLDGAHGVSRDQEESEIFSEAMLVLASGGNLPHGHKRTVSQDSVLGPDDSDSVVGSCPLKS</sequence>
<evidence type="ECO:0000313" key="2">
    <source>
        <dbReference type="EMBL" id="RMZ72520.1"/>
    </source>
</evidence>
<dbReference type="Proteomes" id="UP000265663">
    <property type="component" value="Unassembled WGS sequence"/>
</dbReference>
<dbReference type="AlphaFoldDB" id="A0A3M7MDM0"/>
<name>A0A3M7MDM0_9PLEO</name>
<feature type="compositionally biased region" description="Acidic residues" evidence="1">
    <location>
        <begin position="154"/>
        <end position="163"/>
    </location>
</feature>
<evidence type="ECO:0000256" key="1">
    <source>
        <dbReference type="SAM" id="MobiDB-lite"/>
    </source>
</evidence>
<dbReference type="OrthoDB" id="5430111at2759"/>
<feature type="compositionally biased region" description="Acidic residues" evidence="1">
    <location>
        <begin position="119"/>
        <end position="129"/>
    </location>
</feature>
<feature type="region of interest" description="Disordered" evidence="1">
    <location>
        <begin position="318"/>
        <end position="342"/>
    </location>
</feature>
<protein>
    <submittedName>
        <fullName evidence="2">Uncharacterized protein</fullName>
    </submittedName>
</protein>
<feature type="region of interest" description="Disordered" evidence="1">
    <location>
        <begin position="117"/>
        <end position="218"/>
    </location>
</feature>
<feature type="compositionally biased region" description="Polar residues" evidence="1">
    <location>
        <begin position="192"/>
        <end position="203"/>
    </location>
</feature>
<reference evidence="2 3" key="1">
    <citation type="journal article" date="2014" name="PLoS ONE">
        <title>De novo Genome Assembly of the Fungal Plant Pathogen Pyrenophora semeniperda.</title>
        <authorList>
            <person name="Soliai M.M."/>
            <person name="Meyer S.E."/>
            <person name="Udall J.A."/>
            <person name="Elzinga D.E."/>
            <person name="Hermansen R.A."/>
            <person name="Bodily P.M."/>
            <person name="Hart A.A."/>
            <person name="Coleman C.E."/>
        </authorList>
    </citation>
    <scope>NUCLEOTIDE SEQUENCE [LARGE SCALE GENOMIC DNA]</scope>
    <source>
        <strain evidence="2 3">CCB06</strain>
        <tissue evidence="2">Mycelium</tissue>
    </source>
</reference>
<proteinExistence type="predicted"/>
<dbReference type="EMBL" id="KE747833">
    <property type="protein sequence ID" value="RMZ72520.1"/>
    <property type="molecule type" value="Genomic_DNA"/>
</dbReference>
<feature type="region of interest" description="Disordered" evidence="1">
    <location>
        <begin position="23"/>
        <end position="52"/>
    </location>
</feature>
<feature type="region of interest" description="Disordered" evidence="1">
    <location>
        <begin position="357"/>
        <end position="389"/>
    </location>
</feature>
<accession>A0A3M7MDM0</accession>
<evidence type="ECO:0000313" key="3">
    <source>
        <dbReference type="Proteomes" id="UP000265663"/>
    </source>
</evidence>